<feature type="transmembrane region" description="Helical" evidence="6">
    <location>
        <begin position="16"/>
        <end position="37"/>
    </location>
</feature>
<evidence type="ECO:0000256" key="4">
    <source>
        <dbReference type="ARBA" id="ARBA00022989"/>
    </source>
</evidence>
<evidence type="ECO:0000313" key="8">
    <source>
        <dbReference type="Proteomes" id="UP001652504"/>
    </source>
</evidence>
<dbReference type="PANTHER" id="PTHR23427">
    <property type="entry name" value="SURFEIT LOCUS PROTEIN"/>
    <property type="match status" value="1"/>
</dbReference>
<dbReference type="Pfam" id="PF02104">
    <property type="entry name" value="SURF1"/>
    <property type="match status" value="1"/>
</dbReference>
<dbReference type="PANTHER" id="PTHR23427:SF2">
    <property type="entry name" value="SURFEIT LOCUS PROTEIN 1"/>
    <property type="match status" value="1"/>
</dbReference>
<evidence type="ECO:0000313" key="7">
    <source>
        <dbReference type="EMBL" id="MCV2885839.1"/>
    </source>
</evidence>
<proteinExistence type="inferred from homology"/>
<dbReference type="PROSITE" id="PS50895">
    <property type="entry name" value="SURF1"/>
    <property type="match status" value="1"/>
</dbReference>
<evidence type="ECO:0000256" key="2">
    <source>
        <dbReference type="ARBA" id="ARBA00007165"/>
    </source>
</evidence>
<protein>
    <recommendedName>
        <fullName evidence="6">SURF1-like protein</fullName>
    </recommendedName>
</protein>
<dbReference type="InterPro" id="IPR045214">
    <property type="entry name" value="Surf1/Surf4"/>
</dbReference>
<dbReference type="RefSeq" id="WP_263713119.1">
    <property type="nucleotide sequence ID" value="NZ_JAOWKX010000007.1"/>
</dbReference>
<gene>
    <name evidence="7" type="ORF">OE749_14165</name>
</gene>
<feature type="transmembrane region" description="Helical" evidence="6">
    <location>
        <begin position="214"/>
        <end position="236"/>
    </location>
</feature>
<dbReference type="Proteomes" id="UP001652504">
    <property type="component" value="Unassembled WGS sequence"/>
</dbReference>
<evidence type="ECO:0000256" key="5">
    <source>
        <dbReference type="ARBA" id="ARBA00023136"/>
    </source>
</evidence>
<keyword evidence="5 6" id="KW-0472">Membrane</keyword>
<evidence type="ECO:0000256" key="1">
    <source>
        <dbReference type="ARBA" id="ARBA00004370"/>
    </source>
</evidence>
<name>A0ABT3AAY9_9ALTE</name>
<keyword evidence="8" id="KW-1185">Reference proteome</keyword>
<sequence length="246" mass="28044">MSVSTVRTNKYSRRGLWGAIVAVIASLTMTSLGIWQLQRADDKHQRLTQIEQRQQRAPLSIYDLPKNLDQVEDYPLTISGNWQKEYIFLLDNRINNGRVGYEVLIPMEMDMRFVLVNLGWINAPKSRNDLPDINVQELPMTIQGTLYLPRRNPAITETANSTDTWPMRIQQVDIALMSRFFGSPLAPFVVLADPDESSKFVREWTPVVMSPQKHLGYAIQWFALAAACIIVTAVAIRKGIRSNDIK</sequence>
<keyword evidence="6" id="KW-1003">Cell membrane</keyword>
<feature type="transmembrane region" description="Helical" evidence="6">
    <location>
        <begin position="176"/>
        <end position="194"/>
    </location>
</feature>
<organism evidence="7 8">
    <name type="scientific">Fluctibacter corallii</name>
    <dbReference type="NCBI Taxonomy" id="2984329"/>
    <lineage>
        <taxon>Bacteria</taxon>
        <taxon>Pseudomonadati</taxon>
        <taxon>Pseudomonadota</taxon>
        <taxon>Gammaproteobacteria</taxon>
        <taxon>Alteromonadales</taxon>
        <taxon>Alteromonadaceae</taxon>
        <taxon>Fluctibacter</taxon>
    </lineage>
</organism>
<keyword evidence="4 6" id="KW-1133">Transmembrane helix</keyword>
<evidence type="ECO:0000256" key="6">
    <source>
        <dbReference type="RuleBase" id="RU363076"/>
    </source>
</evidence>
<dbReference type="CDD" id="cd06662">
    <property type="entry name" value="SURF1"/>
    <property type="match status" value="1"/>
</dbReference>
<comment type="subcellular location">
    <subcellularLocation>
        <location evidence="6">Cell membrane</location>
        <topology evidence="6">Multi-pass membrane protein</topology>
    </subcellularLocation>
    <subcellularLocation>
        <location evidence="1">Membrane</location>
    </subcellularLocation>
</comment>
<comment type="similarity">
    <text evidence="2 6">Belongs to the SURF1 family.</text>
</comment>
<dbReference type="InterPro" id="IPR002994">
    <property type="entry name" value="Surf1/Shy1"/>
</dbReference>
<dbReference type="EMBL" id="JAOWKX010000007">
    <property type="protein sequence ID" value="MCV2885839.1"/>
    <property type="molecule type" value="Genomic_DNA"/>
</dbReference>
<reference evidence="7 8" key="1">
    <citation type="submission" date="2022-10" db="EMBL/GenBank/DDBJ databases">
        <title>Aestuariibacter sp. AA17 isolated from Montipora capitata coral fragment.</title>
        <authorList>
            <person name="Emsley S.A."/>
            <person name="Pfannmuller K.M."/>
            <person name="Loughran R.M."/>
            <person name="Shlafstein M."/>
            <person name="Papke E."/>
            <person name="Saw J.H."/>
            <person name="Ushijima B."/>
            <person name="Videau P."/>
        </authorList>
    </citation>
    <scope>NUCLEOTIDE SEQUENCE [LARGE SCALE GENOMIC DNA]</scope>
    <source>
        <strain evidence="7 8">AA17</strain>
    </source>
</reference>
<comment type="caution">
    <text evidence="7">The sequence shown here is derived from an EMBL/GenBank/DDBJ whole genome shotgun (WGS) entry which is preliminary data.</text>
</comment>
<keyword evidence="3 6" id="KW-0812">Transmembrane</keyword>
<evidence type="ECO:0000256" key="3">
    <source>
        <dbReference type="ARBA" id="ARBA00022692"/>
    </source>
</evidence>
<accession>A0ABT3AAY9</accession>